<dbReference type="STRING" id="1095630.A0A2J6T2D0"/>
<evidence type="ECO:0000313" key="2">
    <source>
        <dbReference type="EMBL" id="PMD57177.1"/>
    </source>
</evidence>
<dbReference type="InterPro" id="IPR010730">
    <property type="entry name" value="HET"/>
</dbReference>
<name>A0A2J6T2D0_9HELO</name>
<dbReference type="PANTHER" id="PTHR24148">
    <property type="entry name" value="ANKYRIN REPEAT DOMAIN-CONTAINING PROTEIN 39 HOMOLOG-RELATED"/>
    <property type="match status" value="1"/>
</dbReference>
<protein>
    <recommendedName>
        <fullName evidence="1">Heterokaryon incompatibility domain-containing protein</fullName>
    </recommendedName>
</protein>
<dbReference type="RefSeq" id="XP_024734081.1">
    <property type="nucleotide sequence ID" value="XM_024877119.1"/>
</dbReference>
<dbReference type="InterPro" id="IPR052895">
    <property type="entry name" value="HetReg/Transcr_Mod"/>
</dbReference>
<evidence type="ECO:0000313" key="3">
    <source>
        <dbReference type="Proteomes" id="UP000235371"/>
    </source>
</evidence>
<organism evidence="2 3">
    <name type="scientific">Hyaloscypha bicolor E</name>
    <dbReference type="NCBI Taxonomy" id="1095630"/>
    <lineage>
        <taxon>Eukaryota</taxon>
        <taxon>Fungi</taxon>
        <taxon>Dikarya</taxon>
        <taxon>Ascomycota</taxon>
        <taxon>Pezizomycotina</taxon>
        <taxon>Leotiomycetes</taxon>
        <taxon>Helotiales</taxon>
        <taxon>Hyaloscyphaceae</taxon>
        <taxon>Hyaloscypha</taxon>
        <taxon>Hyaloscypha bicolor</taxon>
    </lineage>
</organism>
<keyword evidence="3" id="KW-1185">Reference proteome</keyword>
<gene>
    <name evidence="2" type="ORF">K444DRAFT_566121</name>
</gene>
<dbReference type="Proteomes" id="UP000235371">
    <property type="component" value="Unassembled WGS sequence"/>
</dbReference>
<dbReference type="EMBL" id="KZ613847">
    <property type="protein sequence ID" value="PMD57177.1"/>
    <property type="molecule type" value="Genomic_DNA"/>
</dbReference>
<dbReference type="PANTHER" id="PTHR24148:SF73">
    <property type="entry name" value="HET DOMAIN PROTEIN (AFU_ORTHOLOGUE AFUA_8G01020)"/>
    <property type="match status" value="1"/>
</dbReference>
<dbReference type="AlphaFoldDB" id="A0A2J6T2D0"/>
<proteinExistence type="predicted"/>
<evidence type="ECO:0000259" key="1">
    <source>
        <dbReference type="Pfam" id="PF06985"/>
    </source>
</evidence>
<accession>A0A2J6T2D0</accession>
<sequence length="590" mass="66725">MTQMPGYPYSPLEGSDGIRLLTIEAVDPEEECAEIRCKIEKFRLESAPPYRALSYAWGHTNSKAIILDGSRVKIRENLWHALWNLRDRGFSVPNLTTRYHFTKGDTKWIWIDALCIDQRNTAERNHQVRLMGQIYKTAVEVVAWLGCLKEKSNNGRDFYDVYAWMIGLNKLAEETQLGDGDYYLAGTHLLPEFNPITVLQFFDRPYWRRMWIVQEIGLASDITILFDDLSANWKGLHRLRMLLSSPSLAPAPAFTARFQLLRTNEKVQGSQAFSLDRHRTSQQSNKLEDLIETCQDSICSDPRDKVYALLGLAVDCQNDELAVDYSKTLFQIYADVINFYHPSHSREGGPSQHTVRFSQMLQRSFDRPSELRDGADRYLLAPDSELSLSAINIFGICTSIISGLGQACNSATILLQLSKLPPHHIDARSRENMSRTIEDMRKVIPISSQTSFALQAQNATRFLVSINTSATPSSKQIKKSHSTQESQNCLPFVMDNGQTGYVPMNARIGDSICQFLGCDVAAVLRERPGGYDIVGRALVDKSVAELQGNAESWTKKYSYSVPDFGSTFTWTPEQAMYLYLDMATLQQLTA</sequence>
<reference evidence="2 3" key="1">
    <citation type="submission" date="2016-04" db="EMBL/GenBank/DDBJ databases">
        <title>A degradative enzymes factory behind the ericoid mycorrhizal symbiosis.</title>
        <authorList>
            <consortium name="DOE Joint Genome Institute"/>
            <person name="Martino E."/>
            <person name="Morin E."/>
            <person name="Grelet G."/>
            <person name="Kuo A."/>
            <person name="Kohler A."/>
            <person name="Daghino S."/>
            <person name="Barry K."/>
            <person name="Choi C."/>
            <person name="Cichocki N."/>
            <person name="Clum A."/>
            <person name="Copeland A."/>
            <person name="Hainaut M."/>
            <person name="Haridas S."/>
            <person name="Labutti K."/>
            <person name="Lindquist E."/>
            <person name="Lipzen A."/>
            <person name="Khouja H.-R."/>
            <person name="Murat C."/>
            <person name="Ohm R."/>
            <person name="Olson A."/>
            <person name="Spatafora J."/>
            <person name="Veneault-Fourrey C."/>
            <person name="Henrissat B."/>
            <person name="Grigoriev I."/>
            <person name="Martin F."/>
            <person name="Perotto S."/>
        </authorList>
    </citation>
    <scope>NUCLEOTIDE SEQUENCE [LARGE SCALE GENOMIC DNA]</scope>
    <source>
        <strain evidence="2 3">E</strain>
    </source>
</reference>
<dbReference type="OrthoDB" id="3598674at2759"/>
<dbReference type="Pfam" id="PF06985">
    <property type="entry name" value="HET"/>
    <property type="match status" value="1"/>
</dbReference>
<feature type="domain" description="Heterokaryon incompatibility" evidence="1">
    <location>
        <begin position="50"/>
        <end position="215"/>
    </location>
</feature>
<dbReference type="GeneID" id="36585196"/>
<dbReference type="InParanoid" id="A0A2J6T2D0"/>